<protein>
    <submittedName>
        <fullName evidence="2">Uncharacterized protein</fullName>
    </submittedName>
</protein>
<feature type="compositionally biased region" description="Polar residues" evidence="1">
    <location>
        <begin position="287"/>
        <end position="305"/>
    </location>
</feature>
<evidence type="ECO:0000313" key="2">
    <source>
        <dbReference type="EMBL" id="KAK7012655.1"/>
    </source>
</evidence>
<keyword evidence="3" id="KW-1185">Reference proteome</keyword>
<name>A0AAW0AI03_9AGAR</name>
<sequence>MPIASSVFLGLELAVSQRNRSPIIDDSLELVVFETQGGSFTTPGVSHMTPTPFSKDLERTYDLNRIKSIGGSAQYALALFSLPSTFIIQNVSSHIHALTIEALLGNLDHFFCGYGLGSYWLWAARVFLASFIAGKWIPELCVSGTWSHTARQWVENRRGSHNGRRIRWSTYTTVDVYEDGSAMSIRAAVDAVLGLSDVTTYGLAAYFSVTSQPSDVVLLFNPMDVMMAPAQHHIPTRLTLPRSAAVLTNHNADVPRALVRDLYTESWSAFDRLVAIVPPGGSIDWTTNSSPSGTYKVTPTHSPTSKHQDHRATRWRLSQDKNIFSSVCGMWNGKMPTTLSSHASSPRFLPIVASSASIAFRTIPRAAPRTVPHLPPPVAVVWPSITRL</sequence>
<organism evidence="2 3">
    <name type="scientific">Favolaschia claudopus</name>
    <dbReference type="NCBI Taxonomy" id="2862362"/>
    <lineage>
        <taxon>Eukaryota</taxon>
        <taxon>Fungi</taxon>
        <taxon>Dikarya</taxon>
        <taxon>Basidiomycota</taxon>
        <taxon>Agaricomycotina</taxon>
        <taxon>Agaricomycetes</taxon>
        <taxon>Agaricomycetidae</taxon>
        <taxon>Agaricales</taxon>
        <taxon>Marasmiineae</taxon>
        <taxon>Mycenaceae</taxon>
        <taxon>Favolaschia</taxon>
    </lineage>
</organism>
<gene>
    <name evidence="2" type="ORF">R3P38DRAFT_3209264</name>
</gene>
<dbReference type="Proteomes" id="UP001362999">
    <property type="component" value="Unassembled WGS sequence"/>
</dbReference>
<proteinExistence type="predicted"/>
<reference evidence="2 3" key="1">
    <citation type="journal article" date="2024" name="J Genomics">
        <title>Draft genome sequencing and assembly of Favolaschia claudopus CIRM-BRFM 2984 isolated from oak limbs.</title>
        <authorList>
            <person name="Navarro D."/>
            <person name="Drula E."/>
            <person name="Chaduli D."/>
            <person name="Cazenave R."/>
            <person name="Ahrendt S."/>
            <person name="Wang J."/>
            <person name="Lipzen A."/>
            <person name="Daum C."/>
            <person name="Barry K."/>
            <person name="Grigoriev I.V."/>
            <person name="Favel A."/>
            <person name="Rosso M.N."/>
            <person name="Martin F."/>
        </authorList>
    </citation>
    <scope>NUCLEOTIDE SEQUENCE [LARGE SCALE GENOMIC DNA]</scope>
    <source>
        <strain evidence="2 3">CIRM-BRFM 2984</strain>
    </source>
</reference>
<evidence type="ECO:0000313" key="3">
    <source>
        <dbReference type="Proteomes" id="UP001362999"/>
    </source>
</evidence>
<accession>A0AAW0AI03</accession>
<feature type="region of interest" description="Disordered" evidence="1">
    <location>
        <begin position="287"/>
        <end position="310"/>
    </location>
</feature>
<dbReference type="EMBL" id="JAWWNJ010000064">
    <property type="protein sequence ID" value="KAK7012655.1"/>
    <property type="molecule type" value="Genomic_DNA"/>
</dbReference>
<comment type="caution">
    <text evidence="2">The sequence shown here is derived from an EMBL/GenBank/DDBJ whole genome shotgun (WGS) entry which is preliminary data.</text>
</comment>
<evidence type="ECO:0000256" key="1">
    <source>
        <dbReference type="SAM" id="MobiDB-lite"/>
    </source>
</evidence>
<dbReference type="AlphaFoldDB" id="A0AAW0AI03"/>